<dbReference type="EMBL" id="JAASQL010000001">
    <property type="protein sequence ID" value="NIJ44387.1"/>
    <property type="molecule type" value="Genomic_DNA"/>
</dbReference>
<dbReference type="Pfam" id="PF11845">
    <property type="entry name" value="Tll0287-like"/>
    <property type="match status" value="1"/>
</dbReference>
<evidence type="ECO:0000313" key="4">
    <source>
        <dbReference type="Proteomes" id="UP000745859"/>
    </source>
</evidence>
<feature type="domain" description="Tll0287-like" evidence="2">
    <location>
        <begin position="90"/>
        <end position="192"/>
    </location>
</feature>
<keyword evidence="4" id="KW-1185">Reference proteome</keyword>
<dbReference type="RefSeq" id="WP_167184267.1">
    <property type="nucleotide sequence ID" value="NZ_JAASQL010000001.1"/>
</dbReference>
<dbReference type="PROSITE" id="PS51257">
    <property type="entry name" value="PROKAR_LIPOPROTEIN"/>
    <property type="match status" value="1"/>
</dbReference>
<comment type="caution">
    <text evidence="3">The sequence shown here is derived from an EMBL/GenBank/DDBJ whole genome shotgun (WGS) entry which is preliminary data.</text>
</comment>
<feature type="signal peptide" evidence="1">
    <location>
        <begin position="1"/>
        <end position="25"/>
    </location>
</feature>
<dbReference type="InterPro" id="IPR021796">
    <property type="entry name" value="Tll0287-like_dom"/>
</dbReference>
<dbReference type="Proteomes" id="UP000745859">
    <property type="component" value="Unassembled WGS sequence"/>
</dbReference>
<keyword evidence="1" id="KW-0732">Signal</keyword>
<reference evidence="3 4" key="1">
    <citation type="submission" date="2020-03" db="EMBL/GenBank/DDBJ databases">
        <title>Genomic Encyclopedia of Type Strains, Phase IV (KMG-IV): sequencing the most valuable type-strain genomes for metagenomic binning, comparative biology and taxonomic classification.</title>
        <authorList>
            <person name="Goeker M."/>
        </authorList>
    </citation>
    <scope>NUCLEOTIDE SEQUENCE [LARGE SCALE GENOMIC DNA]</scope>
    <source>
        <strain evidence="3 4">DSM 101599</strain>
    </source>
</reference>
<gene>
    <name evidence="3" type="ORF">FHR24_000826</name>
</gene>
<proteinExistence type="predicted"/>
<evidence type="ECO:0000313" key="3">
    <source>
        <dbReference type="EMBL" id="NIJ44387.1"/>
    </source>
</evidence>
<accession>A0ABX0UBE2</accession>
<feature type="chain" id="PRO_5046284966" description="Tll0287-like domain-containing protein" evidence="1">
    <location>
        <begin position="26"/>
        <end position="272"/>
    </location>
</feature>
<evidence type="ECO:0000259" key="2">
    <source>
        <dbReference type="Pfam" id="PF11845"/>
    </source>
</evidence>
<sequence length="272" mass="30448">MKTFIFLLKKLFSFITLSLILISCGGVPEETSSTNSEKKSFSVADVLTMVAHENDITRTLYTKAIVGGGKKQGFKFDEDWQDEKVEAGPLPALFLRGIANDIRKGDVPLGLYLSSDFPINASNQLEGKQADLYKDIKENRKPKHFFDEDTKLYTAMFADVAGAPACVSCHNKHPKTTKTDWKLGDVMGTTTWQYPADSLSYTEAMSVLKAYRDGTTAVYNDYLEEIKNFKESEKPEVGKKWPSNGKYLPAPEVFIDSVRKLSAYITMSSLMK</sequence>
<evidence type="ECO:0000256" key="1">
    <source>
        <dbReference type="SAM" id="SignalP"/>
    </source>
</evidence>
<protein>
    <recommendedName>
        <fullName evidence="2">Tll0287-like domain-containing protein</fullName>
    </recommendedName>
</protein>
<name>A0ABX0UBE2_9FLAO</name>
<organism evidence="3 4">
    <name type="scientific">Wenyingzhuangia heitensis</name>
    <dbReference type="NCBI Taxonomy" id="1487859"/>
    <lineage>
        <taxon>Bacteria</taxon>
        <taxon>Pseudomonadati</taxon>
        <taxon>Bacteroidota</taxon>
        <taxon>Flavobacteriia</taxon>
        <taxon>Flavobacteriales</taxon>
        <taxon>Flavobacteriaceae</taxon>
        <taxon>Wenyingzhuangia</taxon>
    </lineage>
</organism>